<organism evidence="2">
    <name type="scientific">Comamonas kerstersii</name>
    <dbReference type="NCBI Taxonomy" id="225992"/>
    <lineage>
        <taxon>Bacteria</taxon>
        <taxon>Pseudomonadati</taxon>
        <taxon>Pseudomonadota</taxon>
        <taxon>Betaproteobacteria</taxon>
        <taxon>Burkholderiales</taxon>
        <taxon>Comamonadaceae</taxon>
        <taxon>Comamonas</taxon>
    </lineage>
</organism>
<protein>
    <recommendedName>
        <fullName evidence="3">DNA-binding protein</fullName>
    </recommendedName>
</protein>
<proteinExistence type="predicted"/>
<comment type="caution">
    <text evidence="2">The sequence shown here is derived from an EMBL/GenBank/DDBJ whole genome shotgun (WGS) entry which is preliminary data.</text>
</comment>
<reference evidence="2" key="1">
    <citation type="submission" date="2019-09" db="EMBL/GenBank/DDBJ databases">
        <title>Draft genome sequences of 48 bacterial type strains from the CCUG.</title>
        <authorList>
            <person name="Tunovic T."/>
            <person name="Pineiro-Iglesias B."/>
            <person name="Unosson C."/>
            <person name="Inganas E."/>
            <person name="Ohlen M."/>
            <person name="Cardew S."/>
            <person name="Jensie-Markopoulos S."/>
            <person name="Salva-Serra F."/>
            <person name="Jaen-Luchoro D."/>
            <person name="Karlsson R."/>
            <person name="Svensson-Stadler L."/>
            <person name="Chun J."/>
            <person name="Moore E."/>
        </authorList>
    </citation>
    <scope>NUCLEOTIDE SEQUENCE</scope>
    <source>
        <strain evidence="2">CCUG 15333</strain>
    </source>
</reference>
<evidence type="ECO:0008006" key="3">
    <source>
        <dbReference type="Google" id="ProtNLM"/>
    </source>
</evidence>
<dbReference type="EMBL" id="VZOT01000007">
    <property type="protein sequence ID" value="KAB0586217.1"/>
    <property type="molecule type" value="Genomic_DNA"/>
</dbReference>
<dbReference type="AlphaFoldDB" id="A0A6A1R1I7"/>
<feature type="compositionally biased region" description="Basic and acidic residues" evidence="1">
    <location>
        <begin position="158"/>
        <end position="167"/>
    </location>
</feature>
<dbReference type="InterPro" id="IPR009061">
    <property type="entry name" value="DNA-bd_dom_put_sf"/>
</dbReference>
<evidence type="ECO:0000256" key="1">
    <source>
        <dbReference type="SAM" id="MobiDB-lite"/>
    </source>
</evidence>
<evidence type="ECO:0000313" key="2">
    <source>
        <dbReference type="EMBL" id="KAB0586217.1"/>
    </source>
</evidence>
<sequence>MGASVLEKKMHYPVMTERQLAFRWKISLKTLRRWRAEDEGPTWHKFFQYVRYHEADVLDFERQSAQHWTAILGDGERVPKVVTRPPQEQIETEEDAGAFYITAQGVIEATGLPKYWFTTPEYRARKQVPHLALVGSIRFSLQAIWEWEQNHSTVGRPPEPKAPRPPDTEPEPAPLSRVPRWHELARELDREQFDSVQ</sequence>
<name>A0A6A1R1I7_9BURK</name>
<gene>
    <name evidence="2" type="ORF">F7P80_11355</name>
</gene>
<dbReference type="RefSeq" id="WP_211372023.1">
    <property type="nucleotide sequence ID" value="NZ_VZOT01000007.1"/>
</dbReference>
<dbReference type="SUPFAM" id="SSF46955">
    <property type="entry name" value="Putative DNA-binding domain"/>
    <property type="match status" value="1"/>
</dbReference>
<feature type="region of interest" description="Disordered" evidence="1">
    <location>
        <begin position="152"/>
        <end position="181"/>
    </location>
</feature>
<accession>A0A6A1R1I7</accession>